<reference evidence="1 2" key="1">
    <citation type="submission" date="2015-01" db="EMBL/GenBank/DDBJ databases">
        <title>The Genome Sequence of Rhinocladiella mackenzie CBS 650.93.</title>
        <authorList>
            <consortium name="The Broad Institute Genomics Platform"/>
            <person name="Cuomo C."/>
            <person name="de Hoog S."/>
            <person name="Gorbushina A."/>
            <person name="Stielow B."/>
            <person name="Teixiera M."/>
            <person name="Abouelleil A."/>
            <person name="Chapman S.B."/>
            <person name="Priest M."/>
            <person name="Young S.K."/>
            <person name="Wortman J."/>
            <person name="Nusbaum C."/>
            <person name="Birren B."/>
        </authorList>
    </citation>
    <scope>NUCLEOTIDE SEQUENCE [LARGE SCALE GENOMIC DNA]</scope>
    <source>
        <strain evidence="1 2">CBS 650.93</strain>
    </source>
</reference>
<dbReference type="AlphaFoldDB" id="A0A0D2G623"/>
<dbReference type="GeneID" id="25289545"/>
<evidence type="ECO:0000313" key="2">
    <source>
        <dbReference type="Proteomes" id="UP000053617"/>
    </source>
</evidence>
<dbReference type="Pfam" id="PF11905">
    <property type="entry name" value="DUF3425"/>
    <property type="match status" value="1"/>
</dbReference>
<sequence length="274" mass="30533">METNPNGTSASAVCPFFTSLKCGDSERIYFAVLNTALESLQVRAQSSASAILDADEAADDDIVIRAVLHGWPAVGGRYILDPAWPLPAYMTPTTTQKSITHPVLTDFFVWPHFRDYLTTSGMAAVTERDAAAFATNLQFHWPYEVRDLCRRHKETGLYSYSEMFDKAFNDLGSWTLHPEFFRHSPLPPLLQAPAPGLSLDPFQLQLCGEQGFVWNNEDAEDTTSLSQEPAIHELAGISSRTSGAYQRQTSFDVCSSTRLNATHTEMWPYPPSPY</sequence>
<dbReference type="EMBL" id="KN847475">
    <property type="protein sequence ID" value="KIX10392.1"/>
    <property type="molecule type" value="Genomic_DNA"/>
</dbReference>
<organism evidence="1 2">
    <name type="scientific">Rhinocladiella mackenziei CBS 650.93</name>
    <dbReference type="NCBI Taxonomy" id="1442369"/>
    <lineage>
        <taxon>Eukaryota</taxon>
        <taxon>Fungi</taxon>
        <taxon>Dikarya</taxon>
        <taxon>Ascomycota</taxon>
        <taxon>Pezizomycotina</taxon>
        <taxon>Eurotiomycetes</taxon>
        <taxon>Chaetothyriomycetidae</taxon>
        <taxon>Chaetothyriales</taxon>
        <taxon>Herpotrichiellaceae</taxon>
        <taxon>Rhinocladiella</taxon>
    </lineage>
</organism>
<keyword evidence="2" id="KW-1185">Reference proteome</keyword>
<name>A0A0D2G623_9EURO</name>
<dbReference type="InterPro" id="IPR021833">
    <property type="entry name" value="DUF3425"/>
</dbReference>
<dbReference type="PANTHER" id="PTHR37012:SF7">
    <property type="entry name" value="B-ZIP TRANSCRIPTION FACTOR (EUROFUNG)-RELATED"/>
    <property type="match status" value="1"/>
</dbReference>
<evidence type="ECO:0000313" key="1">
    <source>
        <dbReference type="EMBL" id="KIX10392.1"/>
    </source>
</evidence>
<accession>A0A0D2G623</accession>
<dbReference type="VEuPathDB" id="FungiDB:Z518_01474"/>
<dbReference type="HOGENOM" id="CLU_891457_0_0_1"/>
<dbReference type="OrthoDB" id="5086080at2759"/>
<protein>
    <submittedName>
        <fullName evidence="1">Uncharacterized protein</fullName>
    </submittedName>
</protein>
<dbReference type="PANTHER" id="PTHR37012">
    <property type="entry name" value="B-ZIP TRANSCRIPTION FACTOR (EUROFUNG)-RELATED"/>
    <property type="match status" value="1"/>
</dbReference>
<dbReference type="RefSeq" id="XP_013277528.1">
    <property type="nucleotide sequence ID" value="XM_013422074.1"/>
</dbReference>
<dbReference type="Proteomes" id="UP000053617">
    <property type="component" value="Unassembled WGS sequence"/>
</dbReference>
<proteinExistence type="predicted"/>
<gene>
    <name evidence="1" type="ORF">Z518_01474</name>
</gene>